<evidence type="ECO:0000313" key="3">
    <source>
        <dbReference type="Proteomes" id="UP000613580"/>
    </source>
</evidence>
<reference evidence="2" key="1">
    <citation type="submission" date="2020-05" db="EMBL/GenBank/DDBJ databases">
        <title>Mycena genomes resolve the evolution of fungal bioluminescence.</title>
        <authorList>
            <person name="Tsai I.J."/>
        </authorList>
    </citation>
    <scope>NUCLEOTIDE SEQUENCE</scope>
    <source>
        <strain evidence="2">110903Hualien_Pintung</strain>
    </source>
</reference>
<dbReference type="AlphaFoldDB" id="A0A8H6WS30"/>
<feature type="compositionally biased region" description="Gly residues" evidence="1">
    <location>
        <begin position="35"/>
        <end position="50"/>
    </location>
</feature>
<organism evidence="2 3">
    <name type="scientific">Mycena chlorophos</name>
    <name type="common">Agaric fungus</name>
    <name type="synonym">Agaricus chlorophos</name>
    <dbReference type="NCBI Taxonomy" id="658473"/>
    <lineage>
        <taxon>Eukaryota</taxon>
        <taxon>Fungi</taxon>
        <taxon>Dikarya</taxon>
        <taxon>Basidiomycota</taxon>
        <taxon>Agaricomycotina</taxon>
        <taxon>Agaricomycetes</taxon>
        <taxon>Agaricomycetidae</taxon>
        <taxon>Agaricales</taxon>
        <taxon>Marasmiineae</taxon>
        <taxon>Mycenaceae</taxon>
        <taxon>Mycena</taxon>
    </lineage>
</organism>
<name>A0A8H6WS30_MYCCL</name>
<feature type="region of interest" description="Disordered" evidence="1">
    <location>
        <begin position="1"/>
        <end position="51"/>
    </location>
</feature>
<dbReference type="InterPro" id="IPR037129">
    <property type="entry name" value="XPA_sf"/>
</dbReference>
<gene>
    <name evidence="2" type="ORF">HMN09_00027900</name>
</gene>
<feature type="compositionally biased region" description="Low complexity" evidence="1">
    <location>
        <begin position="196"/>
        <end position="217"/>
    </location>
</feature>
<comment type="caution">
    <text evidence="2">The sequence shown here is derived from an EMBL/GenBank/DDBJ whole genome shotgun (WGS) entry which is preliminary data.</text>
</comment>
<sequence length="275" mass="29422">METGLSSSLPPTMPKAPTARTTTFARTTKFKAAGAGAGTKGKGKNTGNGNGNARWIYKTEAMKKYHLTAAELEGVPILATEPNPHDPAGPPATKYLEREVLKASQALGAALVKQEVDQYMPWLAMEHGATILRTKAVEKYKVKTWQLDRIKPVSEDTNPHNARGPKMRYYNVADVKALCTAFNIPLPVAPPRKPRASTSKAATAAASAEAAPAPATPAKKKAAAAPRAKRAAPSYSYDDDDYYQDGIFDGMSGQDAAEKFAELTGIVGPAMSYWQ</sequence>
<feature type="compositionally biased region" description="Low complexity" evidence="1">
    <location>
        <begin position="15"/>
        <end position="34"/>
    </location>
</feature>
<evidence type="ECO:0000256" key="1">
    <source>
        <dbReference type="SAM" id="MobiDB-lite"/>
    </source>
</evidence>
<dbReference type="OrthoDB" id="2881925at2759"/>
<feature type="compositionally biased region" description="Polar residues" evidence="1">
    <location>
        <begin position="1"/>
        <end position="10"/>
    </location>
</feature>
<feature type="region of interest" description="Disordered" evidence="1">
    <location>
        <begin position="189"/>
        <end position="236"/>
    </location>
</feature>
<evidence type="ECO:0000313" key="2">
    <source>
        <dbReference type="EMBL" id="KAF7322494.1"/>
    </source>
</evidence>
<dbReference type="CDD" id="cd21075">
    <property type="entry name" value="DBD_XPA-like"/>
    <property type="match status" value="1"/>
</dbReference>
<feature type="compositionally biased region" description="Basic residues" evidence="1">
    <location>
        <begin position="218"/>
        <end position="230"/>
    </location>
</feature>
<dbReference type="EMBL" id="JACAZE010000001">
    <property type="protein sequence ID" value="KAF7322494.1"/>
    <property type="molecule type" value="Genomic_DNA"/>
</dbReference>
<dbReference type="Proteomes" id="UP000613580">
    <property type="component" value="Unassembled WGS sequence"/>
</dbReference>
<protein>
    <submittedName>
        <fullName evidence="2">Uncharacterized protein</fullName>
    </submittedName>
</protein>
<dbReference type="Gene3D" id="3.90.530.10">
    <property type="entry name" value="XPA C-terminal domain"/>
    <property type="match status" value="1"/>
</dbReference>
<keyword evidence="3" id="KW-1185">Reference proteome</keyword>
<accession>A0A8H6WS30</accession>
<proteinExistence type="predicted"/>